<dbReference type="EMBL" id="FNIW01000023">
    <property type="protein sequence ID" value="SDO50546.1"/>
    <property type="molecule type" value="Genomic_DNA"/>
</dbReference>
<sequence>MKKHKKNSAFIKNKDCIGKGERFFLYLCTHYYKEKAKWNQNW</sequence>
<organism evidence="1 2">
    <name type="scientific">Prevotella communis</name>
    <dbReference type="NCBI Taxonomy" id="2913614"/>
    <lineage>
        <taxon>Bacteria</taxon>
        <taxon>Pseudomonadati</taxon>
        <taxon>Bacteroidota</taxon>
        <taxon>Bacteroidia</taxon>
        <taxon>Bacteroidales</taxon>
        <taxon>Prevotellaceae</taxon>
        <taxon>Prevotella</taxon>
    </lineage>
</organism>
<accession>A0A1H0K3U2</accession>
<reference evidence="2" key="1">
    <citation type="submission" date="2016-10" db="EMBL/GenBank/DDBJ databases">
        <authorList>
            <person name="de Groot N.N."/>
        </authorList>
    </citation>
    <scope>NUCLEOTIDE SEQUENCE [LARGE SCALE GENOMIC DNA]</scope>
    <source>
        <strain evidence="2">BP1-145</strain>
    </source>
</reference>
<dbReference type="AlphaFoldDB" id="A0A1H0K3U2"/>
<name>A0A1H0K3U2_9BACT</name>
<dbReference type="Proteomes" id="UP000199134">
    <property type="component" value="Unassembled WGS sequence"/>
</dbReference>
<protein>
    <submittedName>
        <fullName evidence="1">Uncharacterized protein</fullName>
    </submittedName>
</protein>
<evidence type="ECO:0000313" key="2">
    <source>
        <dbReference type="Proteomes" id="UP000199134"/>
    </source>
</evidence>
<comment type="caution">
    <text evidence="1">The sequence shown here is derived from an EMBL/GenBank/DDBJ whole genome shotgun (WGS) entry which is preliminary data.</text>
</comment>
<evidence type="ECO:0000313" key="1">
    <source>
        <dbReference type="EMBL" id="SDO50546.1"/>
    </source>
</evidence>
<proteinExistence type="predicted"/>
<gene>
    <name evidence="1" type="ORF">SAMN04487900_12313</name>
</gene>